<accession>A0A1H1PWW6</accession>
<dbReference type="InterPro" id="IPR041614">
    <property type="entry name" value="DprA_WH"/>
</dbReference>
<name>A0A1H1PWW6_9ACTN</name>
<protein>
    <submittedName>
        <fullName evidence="3">Helix-turn-helix domain-containing protein</fullName>
    </submittedName>
</protein>
<dbReference type="Gene3D" id="1.10.10.10">
    <property type="entry name" value="Winged helix-like DNA-binding domain superfamily/Winged helix DNA-binding domain"/>
    <property type="match status" value="1"/>
</dbReference>
<dbReference type="EMBL" id="LT629732">
    <property type="protein sequence ID" value="SDS15698.1"/>
    <property type="molecule type" value="Genomic_DNA"/>
</dbReference>
<feature type="transmembrane region" description="Helical" evidence="1">
    <location>
        <begin position="17"/>
        <end position="38"/>
    </location>
</feature>
<feature type="transmembrane region" description="Helical" evidence="1">
    <location>
        <begin position="76"/>
        <end position="94"/>
    </location>
</feature>
<feature type="transmembrane region" description="Helical" evidence="1">
    <location>
        <begin position="50"/>
        <end position="69"/>
    </location>
</feature>
<keyword evidence="1" id="KW-1133">Transmembrane helix</keyword>
<evidence type="ECO:0000313" key="3">
    <source>
        <dbReference type="EMBL" id="SDS15698.1"/>
    </source>
</evidence>
<evidence type="ECO:0000256" key="1">
    <source>
        <dbReference type="SAM" id="Phobius"/>
    </source>
</evidence>
<dbReference type="Pfam" id="PF17782">
    <property type="entry name" value="WHD_DprA"/>
    <property type="match status" value="1"/>
</dbReference>
<dbReference type="SUPFAM" id="SSF46785">
    <property type="entry name" value="Winged helix' DNA-binding domain"/>
    <property type="match status" value="1"/>
</dbReference>
<reference evidence="3 4" key="1">
    <citation type="submission" date="2016-10" db="EMBL/GenBank/DDBJ databases">
        <authorList>
            <person name="de Groot N.N."/>
        </authorList>
    </citation>
    <scope>NUCLEOTIDE SEQUENCE [LARGE SCALE GENOMIC DNA]</scope>
    <source>
        <strain evidence="3 4">DSM 22024</strain>
    </source>
</reference>
<keyword evidence="1" id="KW-0472">Membrane</keyword>
<gene>
    <name evidence="3" type="ORF">SAMN04489717_1798</name>
</gene>
<organism evidence="3 4">
    <name type="scientific">Actinopolymorpha singaporensis</name>
    <dbReference type="NCBI Taxonomy" id="117157"/>
    <lineage>
        <taxon>Bacteria</taxon>
        <taxon>Bacillati</taxon>
        <taxon>Actinomycetota</taxon>
        <taxon>Actinomycetes</taxon>
        <taxon>Propionibacteriales</taxon>
        <taxon>Actinopolymorphaceae</taxon>
        <taxon>Actinopolymorpha</taxon>
    </lineage>
</organism>
<dbReference type="STRING" id="117157.SAMN04489717_1798"/>
<sequence length="336" mass="37478">MVHTLEAYRCGVRRRPLLLFLVVATVALVPWIGFLLVTLPDQYQTRHWRLAWVGFDLALVVLLGLAAWFGWRRRRAAVPLLVATAALLCCDAWFDVVLDWNSPDRWLSLATAVLVEVPIAVLLAVRARTIVTAGVASRELTVHDIELVLGNPSAQRLLTLLGTRVMTTDELAAAASLSREEVRATLRELSRAGYVEAAGQGWRDVPLNLRAPRPEDFAEADRPRFEAFWDARLAHELKLFRRAFRHPERFGPWAQGSRARLLLSQGELRRFADEYLELLDRYQLLHADGGGDGDGDGEVRAVALRFYAFPDDLLTADTDSASGRAVPVDGPGRDTP</sequence>
<dbReference type="AlphaFoldDB" id="A0A1H1PWW6"/>
<evidence type="ECO:0000259" key="2">
    <source>
        <dbReference type="Pfam" id="PF17782"/>
    </source>
</evidence>
<dbReference type="InterPro" id="IPR036388">
    <property type="entry name" value="WH-like_DNA-bd_sf"/>
</dbReference>
<proteinExistence type="predicted"/>
<keyword evidence="4" id="KW-1185">Reference proteome</keyword>
<evidence type="ECO:0000313" key="4">
    <source>
        <dbReference type="Proteomes" id="UP000198983"/>
    </source>
</evidence>
<keyword evidence="1" id="KW-0812">Transmembrane</keyword>
<dbReference type="Proteomes" id="UP000198983">
    <property type="component" value="Chromosome I"/>
</dbReference>
<feature type="domain" description="DprA winged helix" evidence="2">
    <location>
        <begin position="152"/>
        <end position="198"/>
    </location>
</feature>
<feature type="transmembrane region" description="Helical" evidence="1">
    <location>
        <begin position="106"/>
        <end position="125"/>
    </location>
</feature>
<dbReference type="InterPro" id="IPR036390">
    <property type="entry name" value="WH_DNA-bd_sf"/>
</dbReference>